<dbReference type="Pfam" id="PF09361">
    <property type="entry name" value="Phasin_2"/>
    <property type="match status" value="1"/>
</dbReference>
<feature type="domain" description="Phasin" evidence="2">
    <location>
        <begin position="113"/>
        <end position="211"/>
    </location>
</feature>
<dbReference type="RefSeq" id="WP_179507152.1">
    <property type="nucleotide sequence ID" value="NZ_JACCBY010000001.1"/>
</dbReference>
<dbReference type="EMBL" id="JACCBY010000001">
    <property type="protein sequence ID" value="NYD88572.1"/>
    <property type="molecule type" value="Genomic_DNA"/>
</dbReference>
<sequence length="222" mass="23205">MDEPVPKSPTPPAKRRAGAARADEGAALTPLQRSKPKPTGRKPAPVHASEPVAAPLPVAPAEIEAVAPIVPPAAKEATMETIENVTATTQTAFNDATDHAKGAVDKSQKLLQDAAEFGKGNIEALVESSKIAARGFETLGQDAAAYAKKSFEEATAIAKTLASVKSPTEFFKLHSDYVRSSFDALVQHSSHNAETVLKLAGEVVQPLSNRVALAAEKLKVAA</sequence>
<organism evidence="3 4">
    <name type="scientific">Sphingomonas melonis</name>
    <dbReference type="NCBI Taxonomy" id="152682"/>
    <lineage>
        <taxon>Bacteria</taxon>
        <taxon>Pseudomonadati</taxon>
        <taxon>Pseudomonadota</taxon>
        <taxon>Alphaproteobacteria</taxon>
        <taxon>Sphingomonadales</taxon>
        <taxon>Sphingomonadaceae</taxon>
        <taxon>Sphingomonas</taxon>
    </lineage>
</organism>
<name>A0A7Y9FK92_9SPHN</name>
<comment type="caution">
    <text evidence="3">The sequence shown here is derived from an EMBL/GenBank/DDBJ whole genome shotgun (WGS) entry which is preliminary data.</text>
</comment>
<dbReference type="InterPro" id="IPR010127">
    <property type="entry name" value="Phasin_subfam-1"/>
</dbReference>
<dbReference type="AlphaFoldDB" id="A0A7Y9FK92"/>
<accession>A0A7Y9FK92</accession>
<reference evidence="3 4" key="2">
    <citation type="submission" date="2020-08" db="EMBL/GenBank/DDBJ databases">
        <title>The Agave Microbiome: Exploring the role of microbial communities in plant adaptations to desert environments.</title>
        <authorList>
            <person name="Partida-Martinez L.P."/>
        </authorList>
    </citation>
    <scope>NUCLEOTIDE SEQUENCE [LARGE SCALE GENOMIC DNA]</scope>
    <source>
        <strain evidence="3 4">AS2.3</strain>
    </source>
</reference>
<evidence type="ECO:0000256" key="1">
    <source>
        <dbReference type="SAM" id="MobiDB-lite"/>
    </source>
</evidence>
<dbReference type="InterPro" id="IPR018968">
    <property type="entry name" value="Phasin"/>
</dbReference>
<feature type="region of interest" description="Disordered" evidence="1">
    <location>
        <begin position="1"/>
        <end position="53"/>
    </location>
</feature>
<evidence type="ECO:0000313" key="4">
    <source>
        <dbReference type="Proteomes" id="UP000517753"/>
    </source>
</evidence>
<dbReference type="NCBIfam" id="TIGR01841">
    <property type="entry name" value="phasin"/>
    <property type="match status" value="1"/>
</dbReference>
<proteinExistence type="predicted"/>
<evidence type="ECO:0000313" key="3">
    <source>
        <dbReference type="EMBL" id="NYD88572.1"/>
    </source>
</evidence>
<feature type="compositionally biased region" description="Pro residues" evidence="1">
    <location>
        <begin position="1"/>
        <end position="12"/>
    </location>
</feature>
<evidence type="ECO:0000259" key="2">
    <source>
        <dbReference type="Pfam" id="PF09361"/>
    </source>
</evidence>
<dbReference type="Proteomes" id="UP000517753">
    <property type="component" value="Unassembled WGS sequence"/>
</dbReference>
<keyword evidence="4" id="KW-1185">Reference proteome</keyword>
<protein>
    <submittedName>
        <fullName evidence="3">Phasin family protein</fullName>
    </submittedName>
</protein>
<gene>
    <name evidence="3" type="ORF">HD841_000341</name>
</gene>
<reference evidence="3 4" key="1">
    <citation type="submission" date="2020-07" db="EMBL/GenBank/DDBJ databases">
        <authorList>
            <person name="Partida-Martinez L."/>
            <person name="Huntemann M."/>
            <person name="Clum A."/>
            <person name="Wang J."/>
            <person name="Palaniappan K."/>
            <person name="Ritter S."/>
            <person name="Chen I.-M."/>
            <person name="Stamatis D."/>
            <person name="Reddy T."/>
            <person name="O'Malley R."/>
            <person name="Daum C."/>
            <person name="Shapiro N."/>
            <person name="Ivanova N."/>
            <person name="Kyrpides N."/>
            <person name="Woyke T."/>
        </authorList>
    </citation>
    <scope>NUCLEOTIDE SEQUENCE [LARGE SCALE GENOMIC DNA]</scope>
    <source>
        <strain evidence="3 4">AS2.3</strain>
    </source>
</reference>